<dbReference type="Pfam" id="PF02627">
    <property type="entry name" value="CMD"/>
    <property type="match status" value="1"/>
</dbReference>
<dbReference type="InterPro" id="IPR003779">
    <property type="entry name" value="CMD-like"/>
</dbReference>
<dbReference type="SUPFAM" id="SSF69118">
    <property type="entry name" value="AhpD-like"/>
    <property type="match status" value="1"/>
</dbReference>
<evidence type="ECO:0000259" key="2">
    <source>
        <dbReference type="Pfam" id="PF02627"/>
    </source>
</evidence>
<dbReference type="RefSeq" id="WP_090375634.1">
    <property type="nucleotide sequence ID" value="NZ_FNLC01000001.1"/>
</dbReference>
<dbReference type="STRING" id="1095778.SAMN04489842_0042"/>
<dbReference type="PANTHER" id="PTHR34846">
    <property type="entry name" value="4-CARBOXYMUCONOLACTONE DECARBOXYLASE FAMILY PROTEIN (AFU_ORTHOLOGUE AFUA_6G11590)"/>
    <property type="match status" value="1"/>
</dbReference>
<dbReference type="GO" id="GO:0051920">
    <property type="term" value="F:peroxiredoxin activity"/>
    <property type="evidence" value="ECO:0007669"/>
    <property type="project" value="InterPro"/>
</dbReference>
<dbReference type="EMBL" id="FNLC01000001">
    <property type="protein sequence ID" value="SDQ19758.1"/>
    <property type="molecule type" value="Genomic_DNA"/>
</dbReference>
<accession>A0A1H0YXB7</accession>
<dbReference type="PANTHER" id="PTHR34846:SF5">
    <property type="entry name" value="CARBOXYMUCONOLACTONE DECARBOXYLASE-LIKE DOMAIN-CONTAINING PROTEIN"/>
    <property type="match status" value="1"/>
</dbReference>
<keyword evidence="3" id="KW-0560">Oxidoreductase</keyword>
<dbReference type="OrthoDB" id="343109at2157"/>
<organism evidence="3 4">
    <name type="scientific">Natronobacterium texcoconense</name>
    <dbReference type="NCBI Taxonomy" id="1095778"/>
    <lineage>
        <taxon>Archaea</taxon>
        <taxon>Methanobacteriati</taxon>
        <taxon>Methanobacteriota</taxon>
        <taxon>Stenosarchaea group</taxon>
        <taxon>Halobacteria</taxon>
        <taxon>Halobacteriales</taxon>
        <taxon>Natrialbaceae</taxon>
        <taxon>Natronobacterium</taxon>
    </lineage>
</organism>
<proteinExistence type="predicted"/>
<keyword evidence="4" id="KW-1185">Reference proteome</keyword>
<reference evidence="4" key="1">
    <citation type="submission" date="2016-10" db="EMBL/GenBank/DDBJ databases">
        <authorList>
            <person name="Varghese N."/>
            <person name="Submissions S."/>
        </authorList>
    </citation>
    <scope>NUCLEOTIDE SEQUENCE [LARGE SCALE GENOMIC DNA]</scope>
    <source>
        <strain evidence="4">DSM 24767</strain>
    </source>
</reference>
<dbReference type="AlphaFoldDB" id="A0A1H0YXB7"/>
<dbReference type="InterPro" id="IPR029032">
    <property type="entry name" value="AhpD-like"/>
</dbReference>
<feature type="region of interest" description="Disordered" evidence="1">
    <location>
        <begin position="1"/>
        <end position="37"/>
    </location>
</feature>
<protein>
    <submittedName>
        <fullName evidence="3">Alkylhydroperoxidase family enzyme, contains CxxC motif</fullName>
    </submittedName>
</protein>
<keyword evidence="3" id="KW-0575">Peroxidase</keyword>
<dbReference type="Gene3D" id="1.20.1290.10">
    <property type="entry name" value="AhpD-like"/>
    <property type="match status" value="1"/>
</dbReference>
<sequence>MARIEYADPEDLPPEKRELLDTLSDDESGSDEHSLEGGTLNVYRTMGRNVDLLEAFRDYGSTVWQESGLTDHQREFAILATGYYAETSYEWQQHVRVALDAGMTPEQIAAISAEELDRLEPEHAAIVEYVEAFVEGSVDDGTHERLAEHYDEERILGIGMLAGCYLGLARVLQALDVDLEAPFVGWELEDL</sequence>
<feature type="domain" description="Carboxymuconolactone decarboxylase-like" evidence="2">
    <location>
        <begin position="51"/>
        <end position="113"/>
    </location>
</feature>
<evidence type="ECO:0000313" key="3">
    <source>
        <dbReference type="EMBL" id="SDQ19758.1"/>
    </source>
</evidence>
<dbReference type="Proteomes" id="UP000198848">
    <property type="component" value="Unassembled WGS sequence"/>
</dbReference>
<name>A0A1H0YXB7_NATTX</name>
<evidence type="ECO:0000256" key="1">
    <source>
        <dbReference type="SAM" id="MobiDB-lite"/>
    </source>
</evidence>
<gene>
    <name evidence="3" type="ORF">SAMN04489842_0042</name>
</gene>
<evidence type="ECO:0000313" key="4">
    <source>
        <dbReference type="Proteomes" id="UP000198848"/>
    </source>
</evidence>